<dbReference type="AlphaFoldDB" id="A0A2A7AIC9"/>
<dbReference type="EMBL" id="CP023819">
    <property type="protein sequence ID" value="ATL89404.1"/>
    <property type="molecule type" value="Genomic_DNA"/>
</dbReference>
<dbReference type="InterPro" id="IPR021080">
    <property type="entry name" value="Minor_capsid_protein"/>
</dbReference>
<proteinExistence type="predicted"/>
<evidence type="ECO:0008006" key="4">
    <source>
        <dbReference type="Google" id="ProtNLM"/>
    </source>
</evidence>
<evidence type="ECO:0000313" key="2">
    <source>
        <dbReference type="EMBL" id="ATL89780.1"/>
    </source>
</evidence>
<protein>
    <recommendedName>
        <fullName evidence="4">Minor capsid protein</fullName>
    </recommendedName>
</protein>
<dbReference type="RefSeq" id="WP_097772478.1">
    <property type="nucleotide sequence ID" value="NZ_CP023819.1"/>
</dbReference>
<gene>
    <name evidence="1" type="ORF">CRH10_03290</name>
    <name evidence="2" type="ORF">CRH10_05470</name>
</gene>
<accession>A0A2A7AIC9</accession>
<dbReference type="Proteomes" id="UP000223709">
    <property type="component" value="Chromosome"/>
</dbReference>
<name>A0A2A7AIC9_9FIRM</name>
<sequence>MSKPVFDQPYGLRYKVDGVQMQLSWRPDFGAEKTAALQKAQYAMAQEAARLIDSYVPLDTGTLKNSVQTASKYDEGLLVYNTPYARKQYYLHAEGSDLRTFMGNKERGQEADKYKGLRGSYWGQRALADMGEHLALYATRAVTMFWGGMGHL</sequence>
<evidence type="ECO:0000313" key="1">
    <source>
        <dbReference type="EMBL" id="ATL89404.1"/>
    </source>
</evidence>
<dbReference type="EMBL" id="CP023819">
    <property type="protein sequence ID" value="ATL89780.1"/>
    <property type="molecule type" value="Genomic_DNA"/>
</dbReference>
<dbReference type="Pfam" id="PF11114">
    <property type="entry name" value="Minor_capsid_2"/>
    <property type="match status" value="1"/>
</dbReference>
<organism evidence="2 3">
    <name type="scientific">Faecalibacterium prausnitzii</name>
    <dbReference type="NCBI Taxonomy" id="853"/>
    <lineage>
        <taxon>Bacteria</taxon>
        <taxon>Bacillati</taxon>
        <taxon>Bacillota</taxon>
        <taxon>Clostridia</taxon>
        <taxon>Eubacteriales</taxon>
        <taxon>Oscillospiraceae</taxon>
        <taxon>Faecalibacterium</taxon>
    </lineage>
</organism>
<evidence type="ECO:0000313" key="3">
    <source>
        <dbReference type="Proteomes" id="UP000223709"/>
    </source>
</evidence>
<reference evidence="2 3" key="1">
    <citation type="submission" date="2017-10" db="EMBL/GenBank/DDBJ databases">
        <title>Complete Genome Sequence of Faecalibacterium prausnitzii isolated from the gut of healthy adult Indian.</title>
        <authorList>
            <person name="Bag S."/>
            <person name="Ghosh T.S."/>
            <person name="Das B."/>
        </authorList>
    </citation>
    <scope>NUCLEOTIDE SEQUENCE [LARGE SCALE GENOMIC DNA]</scope>
    <source>
        <strain evidence="2 3">Indica</strain>
    </source>
</reference>